<dbReference type="PROSITE" id="PS51549">
    <property type="entry name" value="DM13"/>
    <property type="match status" value="1"/>
</dbReference>
<dbReference type="Pfam" id="PF10517">
    <property type="entry name" value="DM13"/>
    <property type="match status" value="1"/>
</dbReference>
<evidence type="ECO:0000313" key="4">
    <source>
        <dbReference type="EMBL" id="KAK6622253.1"/>
    </source>
</evidence>
<evidence type="ECO:0000256" key="1">
    <source>
        <dbReference type="ARBA" id="ARBA00022737"/>
    </source>
</evidence>
<dbReference type="PANTHER" id="PTHR24036">
    <property type="entry name" value="SKELETOR-RELATED"/>
    <property type="match status" value="1"/>
</dbReference>
<feature type="domain" description="DM13" evidence="3">
    <location>
        <begin position="75"/>
        <end position="186"/>
    </location>
</feature>
<gene>
    <name evidence="4" type="ORF">RUM44_002060</name>
</gene>
<feature type="region of interest" description="Disordered" evidence="2">
    <location>
        <begin position="1"/>
        <end position="20"/>
    </location>
</feature>
<evidence type="ECO:0000313" key="5">
    <source>
        <dbReference type="Proteomes" id="UP001359485"/>
    </source>
</evidence>
<feature type="compositionally biased region" description="Basic and acidic residues" evidence="2">
    <location>
        <begin position="30"/>
        <end position="45"/>
    </location>
</feature>
<accession>A0ABR1ALU2</accession>
<comment type="caution">
    <text evidence="4">The sequence shown here is derived from an EMBL/GenBank/DDBJ whole genome shotgun (WGS) entry which is preliminary data.</text>
</comment>
<feature type="region of interest" description="Disordered" evidence="2">
    <location>
        <begin position="30"/>
        <end position="58"/>
    </location>
</feature>
<evidence type="ECO:0000259" key="3">
    <source>
        <dbReference type="PROSITE" id="PS51549"/>
    </source>
</evidence>
<proteinExistence type="predicted"/>
<evidence type="ECO:0000256" key="2">
    <source>
        <dbReference type="SAM" id="MobiDB-lite"/>
    </source>
</evidence>
<sequence length="237" mass="26617">MEAHKHAPQGKLMSVRRGRKKSVVEKLIDLSDPSVDLKGDPKRDPPQLQPPGKLTPNEPFCLPAWNTTSTSREYGRLLGEFEGYAHDIEGVVYAVDDSTIFVKGFTYDGTAPDAFFWIGKTPRPNPDGIILPHPENYTGRDPPILKSYYREDVILRLPVGKRLRDMKWLSIWCRRFTLPCVVLGGEGGNGQSGRKSPGTEGVDVRIGAGKKEMAGDDKRDEMRIDLMTKSMRFQFNL</sequence>
<dbReference type="PANTHER" id="PTHR24036:SF5">
    <property type="entry name" value="THROMBOMODULIN"/>
    <property type="match status" value="1"/>
</dbReference>
<reference evidence="4 5" key="1">
    <citation type="submission" date="2023-09" db="EMBL/GenBank/DDBJ databases">
        <title>Genomes of two closely related lineages of the louse Polyplax serrata with different host specificities.</title>
        <authorList>
            <person name="Martinu J."/>
            <person name="Tarabai H."/>
            <person name="Stefka J."/>
            <person name="Hypsa V."/>
        </authorList>
    </citation>
    <scope>NUCLEOTIDE SEQUENCE [LARGE SCALE GENOMIC DNA]</scope>
    <source>
        <strain evidence="4">98ZLc_SE</strain>
    </source>
</reference>
<name>A0ABR1ALU2_POLSC</name>
<dbReference type="EMBL" id="JAWJWF010000047">
    <property type="protein sequence ID" value="KAK6622253.1"/>
    <property type="molecule type" value="Genomic_DNA"/>
</dbReference>
<dbReference type="InterPro" id="IPR019545">
    <property type="entry name" value="DM13_domain"/>
</dbReference>
<dbReference type="Proteomes" id="UP001359485">
    <property type="component" value="Unassembled WGS sequence"/>
</dbReference>
<keyword evidence="1" id="KW-0677">Repeat</keyword>
<organism evidence="4 5">
    <name type="scientific">Polyplax serrata</name>
    <name type="common">Common mouse louse</name>
    <dbReference type="NCBI Taxonomy" id="468196"/>
    <lineage>
        <taxon>Eukaryota</taxon>
        <taxon>Metazoa</taxon>
        <taxon>Ecdysozoa</taxon>
        <taxon>Arthropoda</taxon>
        <taxon>Hexapoda</taxon>
        <taxon>Insecta</taxon>
        <taxon>Pterygota</taxon>
        <taxon>Neoptera</taxon>
        <taxon>Paraneoptera</taxon>
        <taxon>Psocodea</taxon>
        <taxon>Troctomorpha</taxon>
        <taxon>Phthiraptera</taxon>
        <taxon>Anoplura</taxon>
        <taxon>Polyplacidae</taxon>
        <taxon>Polyplax</taxon>
    </lineage>
</organism>
<dbReference type="InterPro" id="IPR052126">
    <property type="entry name" value="Spindle_Org/Thrombomodulin"/>
</dbReference>
<protein>
    <recommendedName>
        <fullName evidence="3">DM13 domain-containing protein</fullName>
    </recommendedName>
</protein>
<keyword evidence="5" id="KW-1185">Reference proteome</keyword>
<dbReference type="SMART" id="SM00686">
    <property type="entry name" value="DM13"/>
    <property type="match status" value="1"/>
</dbReference>